<accession>I0EUD6</accession>
<reference evidence="2 3" key="1">
    <citation type="journal article" date="2013" name="PLoS ONE">
        <title>Sequence Divergence and Conservation in Genomes ofHelicobacter cetorum Strains from a Dolphin and a Whale.</title>
        <authorList>
            <person name="Kersulyte D."/>
            <person name="Rossi M."/>
            <person name="Berg D.E."/>
        </authorList>
    </citation>
    <scope>NUCLEOTIDE SEQUENCE [LARGE SCALE GENOMIC DNA]</scope>
    <source>
        <strain evidence="2 3">MIT 99-5656</strain>
    </source>
</reference>
<dbReference type="STRING" id="1163745.HCD_07840"/>
<dbReference type="PATRIC" id="fig|1163745.3.peg.1661"/>
<organism evidence="2 3">
    <name type="scientific">Helicobacter cetorum (strain ATCC BAA-540 / CCUG 52418 / MIT 99-5656)</name>
    <dbReference type="NCBI Taxonomy" id="1163745"/>
    <lineage>
        <taxon>Bacteria</taxon>
        <taxon>Pseudomonadati</taxon>
        <taxon>Campylobacterota</taxon>
        <taxon>Epsilonproteobacteria</taxon>
        <taxon>Campylobacterales</taxon>
        <taxon>Helicobacteraceae</taxon>
        <taxon>Helicobacter</taxon>
    </lineage>
</organism>
<sequence length="80" mass="8380">MQSIILGGIPNEKQFGFTYNTPPNGTSGYQSFSGPGYYTKNPANNDGQQNQTPIGIKDLPPGAVVGTGAGQYTYHPSSAI</sequence>
<evidence type="ECO:0000313" key="3">
    <source>
        <dbReference type="Proteomes" id="UP000005013"/>
    </source>
</evidence>
<feature type="compositionally biased region" description="Polar residues" evidence="1">
    <location>
        <begin position="17"/>
        <end position="33"/>
    </location>
</feature>
<feature type="region of interest" description="Disordered" evidence="1">
    <location>
        <begin position="15"/>
        <end position="55"/>
    </location>
</feature>
<evidence type="ECO:0000313" key="2">
    <source>
        <dbReference type="EMBL" id="AFI06555.1"/>
    </source>
</evidence>
<dbReference type="KEGG" id="hcm:HCD_07840"/>
<proteinExistence type="predicted"/>
<feature type="compositionally biased region" description="Polar residues" evidence="1">
    <location>
        <begin position="41"/>
        <end position="53"/>
    </location>
</feature>
<dbReference type="HOGENOM" id="CLU_2584885_0_0_7"/>
<dbReference type="AlphaFoldDB" id="I0EUD6"/>
<dbReference type="Proteomes" id="UP000005013">
    <property type="component" value="Chromosome"/>
</dbReference>
<dbReference type="EMBL" id="CP003481">
    <property type="protein sequence ID" value="AFI06555.1"/>
    <property type="molecule type" value="Genomic_DNA"/>
</dbReference>
<gene>
    <name evidence="2" type="ordered locus">HCD_07840</name>
</gene>
<name>I0EUD6_HELCM</name>
<protein>
    <submittedName>
        <fullName evidence="2">Outer membrane protein HopI</fullName>
    </submittedName>
</protein>
<keyword evidence="3" id="KW-1185">Reference proteome</keyword>
<evidence type="ECO:0000256" key="1">
    <source>
        <dbReference type="SAM" id="MobiDB-lite"/>
    </source>
</evidence>